<protein>
    <submittedName>
        <fullName evidence="7">Iron only hydrogenase large subunit C-terminal domain</fullName>
    </submittedName>
</protein>
<dbReference type="Gene3D" id="3.40.950.10">
    <property type="entry name" value="Fe-only Hydrogenase (Larger Subunit), Chain L, domain 3"/>
    <property type="match status" value="1"/>
</dbReference>
<dbReference type="GO" id="GO:0046872">
    <property type="term" value="F:metal ion binding"/>
    <property type="evidence" value="ECO:0007669"/>
    <property type="project" value="UniProtKB-KW"/>
</dbReference>
<dbReference type="EMBL" id="JAHDYR010000003">
    <property type="protein sequence ID" value="KAG9397119.1"/>
    <property type="molecule type" value="Genomic_DNA"/>
</dbReference>
<name>A0A8J6E232_9EUKA</name>
<sequence>MSIKLGELNDYLELAEECTIPLQEPEAPKGEVQLRTREEVAALKKQAKEERAKPERAEISLQDCLACSGCITSAEAVFVQSQGGARFMQVLTDNVEAGFRPVVSIAPQSLVSLAVHYNLPHAEVFSKLSAFFKTNGAELVSTNEGQAEALRDFIREFEQLAPEQLPLVVSSCPGFVCVCEKQNPEVLPKMSRVGSPMAYTAAWVHSTRPEGTKHLSIQPCFDRKLESARPEFQPGAATEVVISPFELVDVISDKLGVDSLESVESDSVAVDPVPEGVSGNYGEHLCAHYGVSNSEWRPKRRGNPDFTVSEAELPMKGGPTRVMLYKAYGARNIYNVTRMVRTRGERAVIEAMACPGGCVMGGGQCPAPDSVGHKTFAGMVHDAWDKLEVAGLDGVRHSEVVRQTFIDHVETAKDATTATMAQLQW</sequence>
<dbReference type="AlphaFoldDB" id="A0A8J6E232"/>
<evidence type="ECO:0000256" key="4">
    <source>
        <dbReference type="ARBA" id="ARBA00023004"/>
    </source>
</evidence>
<organism evidence="7 8">
    <name type="scientific">Carpediemonas membranifera</name>
    <dbReference type="NCBI Taxonomy" id="201153"/>
    <lineage>
        <taxon>Eukaryota</taxon>
        <taxon>Metamonada</taxon>
        <taxon>Carpediemonas-like organisms</taxon>
        <taxon>Carpediemonas</taxon>
    </lineage>
</organism>
<dbReference type="Proteomes" id="UP000717585">
    <property type="component" value="Unassembled WGS sequence"/>
</dbReference>
<evidence type="ECO:0000313" key="7">
    <source>
        <dbReference type="EMBL" id="KAG9397119.1"/>
    </source>
</evidence>
<evidence type="ECO:0000256" key="2">
    <source>
        <dbReference type="ARBA" id="ARBA00022485"/>
    </source>
</evidence>
<dbReference type="InterPro" id="IPR009016">
    <property type="entry name" value="Fe_hydrogenase"/>
</dbReference>
<dbReference type="Gene3D" id="3.40.50.1780">
    <property type="match status" value="1"/>
</dbReference>
<feature type="domain" description="Iron hydrogenase large subunit C-terminal" evidence="6">
    <location>
        <begin position="102"/>
        <end position="362"/>
    </location>
</feature>
<keyword evidence="3" id="KW-0479">Metal-binding</keyword>
<comment type="caution">
    <text evidence="7">The sequence shown here is derived from an EMBL/GenBank/DDBJ whole genome shotgun (WGS) entry which is preliminary data.</text>
</comment>
<evidence type="ECO:0000259" key="6">
    <source>
        <dbReference type="Pfam" id="PF02906"/>
    </source>
</evidence>
<gene>
    <name evidence="7" type="ORF">J8273_1027</name>
</gene>
<dbReference type="Pfam" id="PF02906">
    <property type="entry name" value="Fe_hyd_lg_C"/>
    <property type="match status" value="1"/>
</dbReference>
<dbReference type="FunFam" id="3.30.70.20:FF:000042">
    <property type="entry name" value="Cytosolic Fe-S cluster assembly factor NAR1"/>
    <property type="match status" value="1"/>
</dbReference>
<proteinExistence type="inferred from homology"/>
<dbReference type="PANTHER" id="PTHR11615">
    <property type="entry name" value="NITRATE, FORMATE, IRON DEHYDROGENASE"/>
    <property type="match status" value="1"/>
</dbReference>
<evidence type="ECO:0000256" key="3">
    <source>
        <dbReference type="ARBA" id="ARBA00022723"/>
    </source>
</evidence>
<accession>A0A8J6E232</accession>
<dbReference type="InterPro" id="IPR004108">
    <property type="entry name" value="Fe_hydrogenase_lsu_C"/>
</dbReference>
<dbReference type="InterPro" id="IPR050340">
    <property type="entry name" value="Cytosolic_Fe-S_CAF"/>
</dbReference>
<reference evidence="7" key="1">
    <citation type="submission" date="2021-05" db="EMBL/GenBank/DDBJ databases">
        <title>A free-living protist that lacks canonical eukaryotic 1 DNA replication and segregation systems.</title>
        <authorList>
            <person name="Salas-Leiva D.E."/>
            <person name="Tromer E.C."/>
            <person name="Curtis B.A."/>
            <person name="Jerlstrom-Hultqvist J."/>
            <person name="Kolisko M."/>
            <person name="Yi Z."/>
            <person name="Salas-Leiva J.S."/>
            <person name="Gallot-Lavallee L."/>
            <person name="Kops G.J.P.L."/>
            <person name="Archibald J.M."/>
            <person name="Simpson A.G.B."/>
            <person name="Roger A.J."/>
        </authorList>
    </citation>
    <scope>NUCLEOTIDE SEQUENCE</scope>
    <source>
        <strain evidence="7">BICM</strain>
    </source>
</reference>
<keyword evidence="4" id="KW-0408">Iron</keyword>
<keyword evidence="8" id="KW-1185">Reference proteome</keyword>
<evidence type="ECO:0000256" key="1">
    <source>
        <dbReference type="ARBA" id="ARBA00006596"/>
    </source>
</evidence>
<evidence type="ECO:0000256" key="5">
    <source>
        <dbReference type="ARBA" id="ARBA00023014"/>
    </source>
</evidence>
<keyword evidence="2" id="KW-0004">4Fe-4S</keyword>
<dbReference type="GO" id="GO:0051539">
    <property type="term" value="F:4 iron, 4 sulfur cluster binding"/>
    <property type="evidence" value="ECO:0007669"/>
    <property type="project" value="UniProtKB-KW"/>
</dbReference>
<keyword evidence="5" id="KW-0411">Iron-sulfur</keyword>
<dbReference type="OrthoDB" id="10253113at2759"/>
<evidence type="ECO:0000313" key="8">
    <source>
        <dbReference type="Proteomes" id="UP000717585"/>
    </source>
</evidence>
<dbReference type="SUPFAM" id="SSF53920">
    <property type="entry name" value="Fe-only hydrogenase"/>
    <property type="match status" value="1"/>
</dbReference>
<comment type="similarity">
    <text evidence="1">Belongs to the NARF family.</text>
</comment>